<organism evidence="1 2">
    <name type="scientific">Rhodococcus qingshengii</name>
    <dbReference type="NCBI Taxonomy" id="334542"/>
    <lineage>
        <taxon>Bacteria</taxon>
        <taxon>Bacillati</taxon>
        <taxon>Actinomycetota</taxon>
        <taxon>Actinomycetes</taxon>
        <taxon>Mycobacteriales</taxon>
        <taxon>Nocardiaceae</taxon>
        <taxon>Rhodococcus</taxon>
        <taxon>Rhodococcus erythropolis group</taxon>
    </lineage>
</organism>
<sequence>MRIPYPLVPLEVTMSEFTRPMRILAGTAAGIAVFFAAACGSEEVPPRTEYCAFVPDLSISASSVTARASQLLSSFVLDQGCASVQVVPITSNSSGEACAVPAIDLLDLTAAPDNRAGIRAEIADEKIPLVVQQVAALNQCVMANGTNSATDVTGALRQAAKLANGDPVTVLVVSDLVHNVGLDMVTTALETDALRSDVATALQAQLPDMSGWSVTAAGVAAGTSALTPVQSDSVQAVWEAAVREKGASWHRTSV</sequence>
<dbReference type="Proteomes" id="UP000230886">
    <property type="component" value="Unassembled WGS sequence"/>
</dbReference>
<proteinExistence type="predicted"/>
<evidence type="ECO:0000313" key="1">
    <source>
        <dbReference type="EMBL" id="PCK22976.1"/>
    </source>
</evidence>
<accession>A0A2A5J0U4</accession>
<dbReference type="AlphaFoldDB" id="A0A2A5J0U4"/>
<evidence type="ECO:0000313" key="2">
    <source>
        <dbReference type="Proteomes" id="UP000230886"/>
    </source>
</evidence>
<name>A0A2A5J0U4_RHOSG</name>
<dbReference type="EMBL" id="NOVD01000059">
    <property type="protein sequence ID" value="PCK22976.1"/>
    <property type="molecule type" value="Genomic_DNA"/>
</dbReference>
<reference evidence="1 2" key="1">
    <citation type="submission" date="2017-07" db="EMBL/GenBank/DDBJ databases">
        <title>Draft sequence of Rhodococcus enclensis 23b-28.</title>
        <authorList>
            <person name="Besaury L."/>
            <person name="Sancelme M."/>
            <person name="Amato P."/>
            <person name="Lallement A."/>
            <person name="Delort A.-M."/>
        </authorList>
    </citation>
    <scope>NUCLEOTIDE SEQUENCE [LARGE SCALE GENOMIC DNA]</scope>
    <source>
        <strain evidence="1 2">23b-28</strain>
    </source>
</reference>
<comment type="caution">
    <text evidence="1">The sequence shown here is derived from an EMBL/GenBank/DDBJ whole genome shotgun (WGS) entry which is preliminary data.</text>
</comment>
<gene>
    <name evidence="1" type="ORF">CHR55_31115</name>
</gene>
<protein>
    <submittedName>
        <fullName evidence="1">Uncharacterized protein</fullName>
    </submittedName>
</protein>